<sequence>MALHSDNDCISEIYDVEIDNNDDYKNQNHEFFAKPLCKKNYTDLTNIAKAAIRFEISDAATSAIATATLIYYQIITQNDRSQIITEKKIFDTKKRVSTMISEKHSSEVFHLKVIGVDSKKDKNTLAHILGYDHYAEPIINRTVKDEHHLTFTAESGPFSKKYLTHIEIKNGTGITIATKTLKILEKYNSISSLEAIVLDNTSANTGADNGLVVT</sequence>
<gene>
    <name evidence="2" type="primary">LOC136079620</name>
</gene>
<dbReference type="Proteomes" id="UP001652625">
    <property type="component" value="Chromosome 04"/>
</dbReference>
<proteinExistence type="predicted"/>
<dbReference type="RefSeq" id="XP_065651742.1">
    <property type="nucleotide sequence ID" value="XM_065795670.1"/>
</dbReference>
<reference evidence="2" key="1">
    <citation type="submission" date="2025-08" db="UniProtKB">
        <authorList>
            <consortium name="RefSeq"/>
        </authorList>
    </citation>
    <scope>IDENTIFICATION</scope>
</reference>
<dbReference type="GeneID" id="136079620"/>
<organism evidence="1 2">
    <name type="scientific">Hydra vulgaris</name>
    <name type="common">Hydra</name>
    <name type="synonym">Hydra attenuata</name>
    <dbReference type="NCBI Taxonomy" id="6087"/>
    <lineage>
        <taxon>Eukaryota</taxon>
        <taxon>Metazoa</taxon>
        <taxon>Cnidaria</taxon>
        <taxon>Hydrozoa</taxon>
        <taxon>Hydroidolina</taxon>
        <taxon>Anthoathecata</taxon>
        <taxon>Aplanulata</taxon>
        <taxon>Hydridae</taxon>
        <taxon>Hydra</taxon>
    </lineage>
</organism>
<evidence type="ECO:0000313" key="2">
    <source>
        <dbReference type="RefSeq" id="XP_065651742.1"/>
    </source>
</evidence>
<protein>
    <submittedName>
        <fullName evidence="2">Uncharacterized protein LOC136079620</fullName>
    </submittedName>
</protein>
<name>A0ABM4BRG3_HYDVU</name>
<accession>A0ABM4BRG3</accession>
<keyword evidence="1" id="KW-1185">Reference proteome</keyword>
<evidence type="ECO:0000313" key="1">
    <source>
        <dbReference type="Proteomes" id="UP001652625"/>
    </source>
</evidence>